<name>A0A653AAH9_UNCDX</name>
<dbReference type="AlphaFoldDB" id="A0A653AAH9"/>
<evidence type="ECO:0000259" key="1">
    <source>
        <dbReference type="Pfam" id="PF08401"/>
    </source>
</evidence>
<organism evidence="2">
    <name type="scientific">Uncultured Desulfatiglans sp</name>
    <dbReference type="NCBI Taxonomy" id="1748965"/>
    <lineage>
        <taxon>Bacteria</taxon>
        <taxon>Pseudomonadati</taxon>
        <taxon>Thermodesulfobacteriota</taxon>
        <taxon>Desulfobacteria</taxon>
        <taxon>Desulfatiglandales</taxon>
        <taxon>Desulfatiglandaceae</taxon>
        <taxon>Desulfatiglans</taxon>
        <taxon>environmental samples</taxon>
    </lineage>
</organism>
<proteinExistence type="predicted"/>
<dbReference type="GO" id="GO:0003697">
    <property type="term" value="F:single-stranded DNA binding"/>
    <property type="evidence" value="ECO:0007669"/>
    <property type="project" value="InterPro"/>
</dbReference>
<reference evidence="2" key="1">
    <citation type="submission" date="2018-07" db="EMBL/GenBank/DDBJ databases">
        <authorList>
            <consortium name="Genoscope - CEA"/>
            <person name="William W."/>
        </authorList>
    </citation>
    <scope>NUCLEOTIDE SEQUENCE</scope>
    <source>
        <strain evidence="2">IK1</strain>
    </source>
</reference>
<gene>
    <name evidence="2" type="ORF">TRIP_B350152</name>
</gene>
<accession>A0A653AAH9</accession>
<protein>
    <recommendedName>
        <fullName evidence="1">N-terminal domain-containing protein</fullName>
    </recommendedName>
</protein>
<evidence type="ECO:0000313" key="2">
    <source>
        <dbReference type="EMBL" id="VBB45005.1"/>
    </source>
</evidence>
<dbReference type="Pfam" id="PF08401">
    <property type="entry name" value="ArdcN"/>
    <property type="match status" value="1"/>
</dbReference>
<dbReference type="InterPro" id="IPR013610">
    <property type="entry name" value="ArdC_N"/>
</dbReference>
<dbReference type="EMBL" id="UPXX01000029">
    <property type="protein sequence ID" value="VBB45005.1"/>
    <property type="molecule type" value="Genomic_DNA"/>
</dbReference>
<feature type="domain" description="N-terminal" evidence="1">
    <location>
        <begin position="38"/>
        <end position="98"/>
    </location>
</feature>
<sequence length="283" mass="31782">MNDRIKQVLDGILERFKNGNIPEAVACSMFPMADDIPSANWSLLNRILMFVAGTADARGYRQWRKANRYVKKGSKGFHILVPCMKKVEDEETGEEAEALVGFMCRPVFRYEDTDGEPLAYEQIELPELPLLDRAREWGLNVRAIPGNYRCYGYYSSKRKEIALATPEEKTFFHELSHAAHDRVQKGLKSGQDPFQEIVAELSAQALCHLVGKQVDDSLGNSFRYIESYAEKEKLTPHGACLKVMNQTEKVLKLILKKGHNPSVSLPEASGATVEGLASVRGYV</sequence>